<reference evidence="2" key="1">
    <citation type="journal article" date="2022" name="Environ. Microbiol.">
        <title>Geoalkalibacter halelectricus SAP #1 sp. nov. possessing extracellular electron transfer and mineral#reducing capabilities from a haloalkaline environment.</title>
        <authorList>
            <person name="Yadav S."/>
            <person name="Singh R."/>
            <person name="Sundharam S.S."/>
            <person name="Chaudhary S."/>
            <person name="Krishnamurthi S."/>
            <person name="Patil S.A."/>
        </authorList>
    </citation>
    <scope>NUCLEOTIDE SEQUENCE</scope>
    <source>
        <strain evidence="2">SAP-1</strain>
    </source>
</reference>
<feature type="chain" id="PRO_5047037061" description="Lipoprotein" evidence="1">
    <location>
        <begin position="22"/>
        <end position="47"/>
    </location>
</feature>
<dbReference type="Proteomes" id="UP001060414">
    <property type="component" value="Chromosome"/>
</dbReference>
<feature type="signal peptide" evidence="1">
    <location>
        <begin position="1"/>
        <end position="21"/>
    </location>
</feature>
<organism evidence="2 3">
    <name type="scientific">Geoalkalibacter halelectricus</name>
    <dbReference type="NCBI Taxonomy" id="2847045"/>
    <lineage>
        <taxon>Bacteria</taxon>
        <taxon>Pseudomonadati</taxon>
        <taxon>Thermodesulfobacteriota</taxon>
        <taxon>Desulfuromonadia</taxon>
        <taxon>Desulfuromonadales</taxon>
        <taxon>Geoalkalibacteraceae</taxon>
        <taxon>Geoalkalibacter</taxon>
    </lineage>
</organism>
<keyword evidence="3" id="KW-1185">Reference proteome</keyword>
<dbReference type="RefSeq" id="WP_260747252.1">
    <property type="nucleotide sequence ID" value="NZ_CP092109.1"/>
</dbReference>
<evidence type="ECO:0000256" key="1">
    <source>
        <dbReference type="SAM" id="SignalP"/>
    </source>
</evidence>
<dbReference type="PROSITE" id="PS51257">
    <property type="entry name" value="PROKAR_LIPOPROTEIN"/>
    <property type="match status" value="1"/>
</dbReference>
<proteinExistence type="predicted"/>
<evidence type="ECO:0000313" key="3">
    <source>
        <dbReference type="Proteomes" id="UP001060414"/>
    </source>
</evidence>
<evidence type="ECO:0008006" key="4">
    <source>
        <dbReference type="Google" id="ProtNLM"/>
    </source>
</evidence>
<protein>
    <recommendedName>
        <fullName evidence="4">Lipoprotein</fullName>
    </recommendedName>
</protein>
<gene>
    <name evidence="2" type="ORF">L9S41_14550</name>
</gene>
<evidence type="ECO:0000313" key="2">
    <source>
        <dbReference type="EMBL" id="UWZ78890.1"/>
    </source>
</evidence>
<accession>A0ABY5ZLV8</accession>
<dbReference type="EMBL" id="CP092109">
    <property type="protein sequence ID" value="UWZ78890.1"/>
    <property type="molecule type" value="Genomic_DNA"/>
</dbReference>
<sequence length="47" mass="5102">MKKLILLMIAAMLALSLSACAVKTEQAKVPIKCPACGYEGLDYIYQP</sequence>
<name>A0ABY5ZLV8_9BACT</name>
<keyword evidence="1" id="KW-0732">Signal</keyword>